<evidence type="ECO:0000313" key="3">
    <source>
        <dbReference type="Proteomes" id="UP000709336"/>
    </source>
</evidence>
<gene>
    <name evidence="2" type="ORF">HCJ96_01990</name>
</gene>
<reference evidence="2 3" key="1">
    <citation type="submission" date="2020-03" db="EMBL/GenBank/DDBJ databases">
        <title>Alteromonas ponticola sp. nov., isolated from seawater.</title>
        <authorList>
            <person name="Yoon J.-H."/>
            <person name="Kim Y.-O."/>
        </authorList>
    </citation>
    <scope>NUCLEOTIDE SEQUENCE [LARGE SCALE GENOMIC DNA]</scope>
    <source>
        <strain evidence="2 3">MYP5</strain>
    </source>
</reference>
<feature type="transmembrane region" description="Helical" evidence="1">
    <location>
        <begin position="69"/>
        <end position="92"/>
    </location>
</feature>
<dbReference type="Proteomes" id="UP000709336">
    <property type="component" value="Unassembled WGS sequence"/>
</dbReference>
<accession>A0ABX1QY69</accession>
<comment type="caution">
    <text evidence="2">The sequence shown here is derived from an EMBL/GenBank/DDBJ whole genome shotgun (WGS) entry which is preliminary data.</text>
</comment>
<sequence>MPSPLIVAGFFLPDLKLDLDECCACKILLTTRDDTHSTHGGTFKSQSSVVKAALIIELFNTSTTLFNHLLLNVAATLLFEGGLLIVVCFLWWRCSLFHSLLTLQTRCKNQVIIIRPVCLSDAGEYRAVAISVSMVTTIVCHQHAVSFKSGPFTVITLVVPADWVAKLAKKAKKVFPMAQVVDERCLIMAVK</sequence>
<protein>
    <submittedName>
        <fullName evidence="2">Uncharacterized protein</fullName>
    </submittedName>
</protein>
<keyword evidence="1" id="KW-0472">Membrane</keyword>
<name>A0ABX1QY69_9ALTE</name>
<evidence type="ECO:0000313" key="2">
    <source>
        <dbReference type="EMBL" id="NMH58794.1"/>
    </source>
</evidence>
<keyword evidence="3" id="KW-1185">Reference proteome</keyword>
<dbReference type="RefSeq" id="WP_169209342.1">
    <property type="nucleotide sequence ID" value="NZ_JAATNW010000001.1"/>
</dbReference>
<proteinExistence type="predicted"/>
<dbReference type="EMBL" id="JAATNW010000001">
    <property type="protein sequence ID" value="NMH58794.1"/>
    <property type="molecule type" value="Genomic_DNA"/>
</dbReference>
<evidence type="ECO:0000256" key="1">
    <source>
        <dbReference type="SAM" id="Phobius"/>
    </source>
</evidence>
<keyword evidence="1" id="KW-1133">Transmembrane helix</keyword>
<organism evidence="2 3">
    <name type="scientific">Alteromonas ponticola</name>
    <dbReference type="NCBI Taxonomy" id="2720613"/>
    <lineage>
        <taxon>Bacteria</taxon>
        <taxon>Pseudomonadati</taxon>
        <taxon>Pseudomonadota</taxon>
        <taxon>Gammaproteobacteria</taxon>
        <taxon>Alteromonadales</taxon>
        <taxon>Alteromonadaceae</taxon>
        <taxon>Alteromonas/Salinimonas group</taxon>
        <taxon>Alteromonas</taxon>
    </lineage>
</organism>
<keyword evidence="1" id="KW-0812">Transmembrane</keyword>